<dbReference type="PANTHER" id="PTHR35447:SF1">
    <property type="entry name" value="BH3-INTERACTING DOMAIN DEATH AGONIST"/>
    <property type="match status" value="1"/>
</dbReference>
<accession>A0A6P7I6S5</accession>
<evidence type="ECO:0000256" key="2">
    <source>
        <dbReference type="ARBA" id="ARBA00004496"/>
    </source>
</evidence>
<dbReference type="GO" id="GO:0090200">
    <property type="term" value="P:positive regulation of release of cytochrome c from mitochondria"/>
    <property type="evidence" value="ECO:0007669"/>
    <property type="project" value="TreeGrafter"/>
</dbReference>
<dbReference type="GO" id="GO:0005741">
    <property type="term" value="C:mitochondrial outer membrane"/>
    <property type="evidence" value="ECO:0007669"/>
    <property type="project" value="UniProtKB-SubCell"/>
</dbReference>
<dbReference type="InterPro" id="IPR010479">
    <property type="entry name" value="BID"/>
</dbReference>
<dbReference type="InParanoid" id="A0A6P7I6S5"/>
<evidence type="ECO:0000256" key="5">
    <source>
        <dbReference type="ARBA" id="ARBA00022703"/>
    </source>
</evidence>
<keyword evidence="6" id="KW-1000">Mitochondrion outer membrane</keyword>
<dbReference type="GO" id="GO:2001244">
    <property type="term" value="P:positive regulation of intrinsic apoptotic signaling pathway"/>
    <property type="evidence" value="ECO:0007669"/>
    <property type="project" value="TreeGrafter"/>
</dbReference>
<dbReference type="GeneID" id="114437356"/>
<protein>
    <recommendedName>
        <fullName evidence="3">BH3-interacting domain death agonist</fullName>
    </recommendedName>
</protein>
<evidence type="ECO:0000256" key="8">
    <source>
        <dbReference type="ARBA" id="ARBA00023136"/>
    </source>
</evidence>
<sequence>MDTLSDMNRGPNTALVVLSFLQADCRSSEYREELLSLGQIINNKSCIQSFDDGGFETDGHLPSKVSLSDIHPSVELLGLRNPVEAEAIQEIAGELRHIGDLLEHNVVARATQNLSRNILDSSPEHWKNHLTREVERVMREGVGLEHLPQERVIMALTLTLVKRVCEQTPSLLRILFNTTIQYIMALRAR</sequence>
<dbReference type="Pfam" id="PF06393">
    <property type="entry name" value="BID"/>
    <property type="match status" value="1"/>
</dbReference>
<gene>
    <name evidence="10" type="primary">bida</name>
</gene>
<dbReference type="PANTHER" id="PTHR35447">
    <property type="entry name" value="BH3-INTERACTING DOMAIN DEATH AGONIST"/>
    <property type="match status" value="1"/>
</dbReference>
<dbReference type="GO" id="GO:2001238">
    <property type="term" value="P:positive regulation of extrinsic apoptotic signaling pathway"/>
    <property type="evidence" value="ECO:0007669"/>
    <property type="project" value="TreeGrafter"/>
</dbReference>
<dbReference type="SUPFAM" id="SSF56854">
    <property type="entry name" value="Bcl-2 inhibitors of programmed cell death"/>
    <property type="match status" value="1"/>
</dbReference>
<keyword evidence="8" id="KW-0472">Membrane</keyword>
<proteinExistence type="predicted"/>
<comment type="subcellular location">
    <subcellularLocation>
        <location evidence="2">Cytoplasm</location>
    </subcellularLocation>
    <subcellularLocation>
        <location evidence="1">Mitochondrion outer membrane</location>
    </subcellularLocation>
</comment>
<keyword evidence="5" id="KW-0053">Apoptosis</keyword>
<evidence type="ECO:0000313" key="9">
    <source>
        <dbReference type="Proteomes" id="UP000515145"/>
    </source>
</evidence>
<reference evidence="10" key="1">
    <citation type="submission" date="2025-08" db="UniProtKB">
        <authorList>
            <consortium name="RefSeq"/>
        </authorList>
    </citation>
    <scope>IDENTIFICATION</scope>
</reference>
<evidence type="ECO:0000256" key="4">
    <source>
        <dbReference type="ARBA" id="ARBA00022490"/>
    </source>
</evidence>
<dbReference type="OrthoDB" id="9941774at2759"/>
<name>A0A6P7I6S5_9TELE</name>
<evidence type="ECO:0000256" key="7">
    <source>
        <dbReference type="ARBA" id="ARBA00023128"/>
    </source>
</evidence>
<dbReference type="RefSeq" id="XP_028263805.1">
    <property type="nucleotide sequence ID" value="XM_028408004.1"/>
</dbReference>
<evidence type="ECO:0000313" key="10">
    <source>
        <dbReference type="RefSeq" id="XP_028263805.1"/>
    </source>
</evidence>
<evidence type="ECO:0000256" key="3">
    <source>
        <dbReference type="ARBA" id="ARBA00015802"/>
    </source>
</evidence>
<organism evidence="9 10">
    <name type="scientific">Parambassis ranga</name>
    <name type="common">Indian glassy fish</name>
    <dbReference type="NCBI Taxonomy" id="210632"/>
    <lineage>
        <taxon>Eukaryota</taxon>
        <taxon>Metazoa</taxon>
        <taxon>Chordata</taxon>
        <taxon>Craniata</taxon>
        <taxon>Vertebrata</taxon>
        <taxon>Euteleostomi</taxon>
        <taxon>Actinopterygii</taxon>
        <taxon>Neopterygii</taxon>
        <taxon>Teleostei</taxon>
        <taxon>Neoteleostei</taxon>
        <taxon>Acanthomorphata</taxon>
        <taxon>Ovalentaria</taxon>
        <taxon>Ambassidae</taxon>
        <taxon>Parambassis</taxon>
    </lineage>
</organism>
<dbReference type="CTD" id="559425"/>
<dbReference type="InterPro" id="IPR036834">
    <property type="entry name" value="Bcl-2-like_sf"/>
</dbReference>
<dbReference type="AlphaFoldDB" id="A0A6P7I6S5"/>
<keyword evidence="4" id="KW-0963">Cytoplasm</keyword>
<dbReference type="GO" id="GO:0008637">
    <property type="term" value="P:apoptotic mitochondrial changes"/>
    <property type="evidence" value="ECO:0007669"/>
    <property type="project" value="TreeGrafter"/>
</dbReference>
<dbReference type="Gene3D" id="1.10.437.10">
    <property type="entry name" value="Blc2-like"/>
    <property type="match status" value="1"/>
</dbReference>
<keyword evidence="7" id="KW-0496">Mitochondrion</keyword>
<dbReference type="GO" id="GO:0005829">
    <property type="term" value="C:cytosol"/>
    <property type="evidence" value="ECO:0007669"/>
    <property type="project" value="TreeGrafter"/>
</dbReference>
<evidence type="ECO:0000256" key="6">
    <source>
        <dbReference type="ARBA" id="ARBA00022787"/>
    </source>
</evidence>
<dbReference type="Proteomes" id="UP000515145">
    <property type="component" value="Chromosome 6"/>
</dbReference>
<evidence type="ECO:0000256" key="1">
    <source>
        <dbReference type="ARBA" id="ARBA00004294"/>
    </source>
</evidence>
<keyword evidence="9" id="KW-1185">Reference proteome</keyword>